<dbReference type="InterPro" id="IPR001647">
    <property type="entry name" value="HTH_TetR"/>
</dbReference>
<dbReference type="EMBL" id="JAFFGU010000006">
    <property type="protein sequence ID" value="MBM7279013.1"/>
    <property type="molecule type" value="Genomic_DNA"/>
</dbReference>
<dbReference type="SUPFAM" id="SSF46689">
    <property type="entry name" value="Homeodomain-like"/>
    <property type="match status" value="1"/>
</dbReference>
<feature type="DNA-binding region" description="H-T-H motif" evidence="4">
    <location>
        <begin position="75"/>
        <end position="94"/>
    </location>
</feature>
<dbReference type="PROSITE" id="PS50977">
    <property type="entry name" value="HTH_TETR_2"/>
    <property type="match status" value="1"/>
</dbReference>
<dbReference type="PANTHER" id="PTHR30055">
    <property type="entry name" value="HTH-TYPE TRANSCRIPTIONAL REGULATOR RUTR"/>
    <property type="match status" value="1"/>
</dbReference>
<evidence type="ECO:0000313" key="7">
    <source>
        <dbReference type="Proteomes" id="UP001195196"/>
    </source>
</evidence>
<keyword evidence="2 4" id="KW-0238">DNA-binding</keyword>
<dbReference type="Proteomes" id="UP001195196">
    <property type="component" value="Unassembled WGS sequence"/>
</dbReference>
<sequence length="244" mass="26552">MAVGGVFGIGHGFHGATICTFSFRAVVSTPRQLYPIAVATGYSSTRQSERRQTTIDEAIRHARDIIAEQGAGAVSISEIARRMQMRPPSLYKYFPSLNALYDRLFEVGNFELSTFVDAARADREPGLDRLLEQSRAIIRWSVTEPGLAALLFWRPVPGFEPSEAAFAPARAIVDQARKDLATAVAGGELGPGADSEDALRLLTSVVSGIGSQQMSNEPGATYESGAYTRLLDDALQMWVRHYSP</sequence>
<dbReference type="InterPro" id="IPR025996">
    <property type="entry name" value="MT1864/Rv1816-like_C"/>
</dbReference>
<evidence type="ECO:0000256" key="1">
    <source>
        <dbReference type="ARBA" id="ARBA00023015"/>
    </source>
</evidence>
<keyword evidence="3" id="KW-0804">Transcription</keyword>
<dbReference type="Pfam" id="PF00440">
    <property type="entry name" value="TetR_N"/>
    <property type="match status" value="1"/>
</dbReference>
<evidence type="ECO:0000256" key="3">
    <source>
        <dbReference type="ARBA" id="ARBA00023163"/>
    </source>
</evidence>
<dbReference type="GO" id="GO:0000976">
    <property type="term" value="F:transcription cis-regulatory region binding"/>
    <property type="evidence" value="ECO:0007669"/>
    <property type="project" value="TreeGrafter"/>
</dbReference>
<evidence type="ECO:0000313" key="6">
    <source>
        <dbReference type="EMBL" id="MBM7279013.1"/>
    </source>
</evidence>
<dbReference type="InterPro" id="IPR050109">
    <property type="entry name" value="HTH-type_TetR-like_transc_reg"/>
</dbReference>
<proteinExistence type="predicted"/>
<dbReference type="SUPFAM" id="SSF48498">
    <property type="entry name" value="Tetracyclin repressor-like, C-terminal domain"/>
    <property type="match status" value="1"/>
</dbReference>
<keyword evidence="1" id="KW-0805">Transcription regulation</keyword>
<dbReference type="InterPro" id="IPR036271">
    <property type="entry name" value="Tet_transcr_reg_TetR-rel_C_sf"/>
</dbReference>
<dbReference type="AlphaFoldDB" id="A0AAW4G7A2"/>
<evidence type="ECO:0000256" key="4">
    <source>
        <dbReference type="PROSITE-ProRule" id="PRU00335"/>
    </source>
</evidence>
<reference evidence="6" key="1">
    <citation type="submission" date="2021-02" db="EMBL/GenBank/DDBJ databases">
        <title>Taxonomy, biology and ecology of Rhodococcus bacteria occurring in California pistachio and other woody hosts as revealed by genome sequence analyses.</title>
        <authorList>
            <person name="Riely B."/>
            <person name="Gai Y."/>
        </authorList>
    </citation>
    <scope>NUCLEOTIDE SEQUENCE</scope>
    <source>
        <strain evidence="6">BP-295</strain>
    </source>
</reference>
<organism evidence="6 7">
    <name type="scientific">Gordonia rubripertincta</name>
    <name type="common">Rhodococcus corallinus</name>
    <dbReference type="NCBI Taxonomy" id="36822"/>
    <lineage>
        <taxon>Bacteria</taxon>
        <taxon>Bacillati</taxon>
        <taxon>Actinomycetota</taxon>
        <taxon>Actinomycetes</taxon>
        <taxon>Mycobacteriales</taxon>
        <taxon>Gordoniaceae</taxon>
        <taxon>Gordonia</taxon>
    </lineage>
</organism>
<dbReference type="Gene3D" id="1.10.357.10">
    <property type="entry name" value="Tetracycline Repressor, domain 2"/>
    <property type="match status" value="1"/>
</dbReference>
<comment type="caution">
    <text evidence="6">The sequence shown here is derived from an EMBL/GenBank/DDBJ whole genome shotgun (WGS) entry which is preliminary data.</text>
</comment>
<gene>
    <name evidence="6" type="ORF">JTZ10_14745</name>
</gene>
<accession>A0AAW4G7A2</accession>
<dbReference type="InterPro" id="IPR009057">
    <property type="entry name" value="Homeodomain-like_sf"/>
</dbReference>
<name>A0AAW4G7A2_GORRU</name>
<dbReference type="Pfam" id="PF13305">
    <property type="entry name" value="TetR_C_33"/>
    <property type="match status" value="1"/>
</dbReference>
<dbReference type="PANTHER" id="PTHR30055:SF234">
    <property type="entry name" value="HTH-TYPE TRANSCRIPTIONAL REGULATOR BETI"/>
    <property type="match status" value="1"/>
</dbReference>
<feature type="domain" description="HTH tetR-type" evidence="5">
    <location>
        <begin position="52"/>
        <end position="112"/>
    </location>
</feature>
<protein>
    <submittedName>
        <fullName evidence="6">TetR/AcrR family transcriptional regulator</fullName>
    </submittedName>
</protein>
<dbReference type="GO" id="GO:0003700">
    <property type="term" value="F:DNA-binding transcription factor activity"/>
    <property type="evidence" value="ECO:0007669"/>
    <property type="project" value="TreeGrafter"/>
</dbReference>
<evidence type="ECO:0000259" key="5">
    <source>
        <dbReference type="PROSITE" id="PS50977"/>
    </source>
</evidence>
<evidence type="ECO:0000256" key="2">
    <source>
        <dbReference type="ARBA" id="ARBA00023125"/>
    </source>
</evidence>